<dbReference type="SMART" id="SM00345">
    <property type="entry name" value="HTH_GNTR"/>
    <property type="match status" value="1"/>
</dbReference>
<dbReference type="Pfam" id="PF00392">
    <property type="entry name" value="GntR"/>
    <property type="match status" value="1"/>
</dbReference>
<evidence type="ECO:0000313" key="9">
    <source>
        <dbReference type="EMBL" id="RED62959.1"/>
    </source>
</evidence>
<comment type="similarity">
    <text evidence="2">In the C-terminal section; belongs to the class-I pyridoxal-phosphate-dependent aminotransferase family.</text>
</comment>
<keyword evidence="7" id="KW-0804">Transcription</keyword>
<evidence type="ECO:0000256" key="7">
    <source>
        <dbReference type="ARBA" id="ARBA00023163"/>
    </source>
</evidence>
<evidence type="ECO:0000256" key="1">
    <source>
        <dbReference type="ARBA" id="ARBA00001933"/>
    </source>
</evidence>
<dbReference type="OrthoDB" id="9802601at2"/>
<dbReference type="GO" id="GO:0003677">
    <property type="term" value="F:DNA binding"/>
    <property type="evidence" value="ECO:0007669"/>
    <property type="project" value="UniProtKB-KW"/>
</dbReference>
<keyword evidence="4" id="KW-0663">Pyridoxal phosphate</keyword>
<dbReference type="PANTHER" id="PTHR46577">
    <property type="entry name" value="HTH-TYPE TRANSCRIPTIONAL REGULATORY PROTEIN GABR"/>
    <property type="match status" value="1"/>
</dbReference>
<sequence>MYIYYRIADELEEGIKQGTYREGKKLPSVRELCAVYRCNKSTAIQALKELENRKLAYVVPRSGHYVLKRSFQSAREPRGEYDFATAAPDWNAFPYAEFQHCIRKAMDFYQRDLFGYGTQRGLPALLKAAKQQLESHQVFAKEERLIVTSGVQEALFILISMPFPNGKETILVEQPGYHLVVEYLNRFGRKALGIERTAHGIDLARLEELFRQGDIKFFCTMPRFHNPLGTSYSKQEKLAILKLAHKYDVYIVEDDFLADFERDAKADPIYSYDAHNRVVYLKSYSKIMFPGLRIGVAVLPPTLMPVFQEYRTYIHIDSSMISQGALEIYIQSGMFEHHRDKIQTPYLRRAQALNDAVGVMGATLPDLVRLAGPTGCMHTHIELDRRVNVDRLIEGAERRGVVVETANINYLADFPRRKIVKLNVSMVEAERIGEGIGRLAEVLSTLR</sequence>
<dbReference type="AlphaFoldDB" id="A0A3D9IN70"/>
<keyword evidence="5" id="KW-0805">Transcription regulation</keyword>
<dbReference type="RefSeq" id="WP_116063872.1">
    <property type="nucleotide sequence ID" value="NZ_QRDZ01000027.1"/>
</dbReference>
<feature type="domain" description="HTH gntR-type" evidence="8">
    <location>
        <begin position="1"/>
        <end position="69"/>
    </location>
</feature>
<keyword evidence="10" id="KW-1185">Reference proteome</keyword>
<evidence type="ECO:0000256" key="5">
    <source>
        <dbReference type="ARBA" id="ARBA00023015"/>
    </source>
</evidence>
<gene>
    <name evidence="9" type="ORF">DFP98_12761</name>
</gene>
<dbReference type="Proteomes" id="UP000256977">
    <property type="component" value="Unassembled WGS sequence"/>
</dbReference>
<comment type="cofactor">
    <cofactor evidence="1">
        <name>pyridoxal 5'-phosphate</name>
        <dbReference type="ChEBI" id="CHEBI:597326"/>
    </cofactor>
</comment>
<evidence type="ECO:0000256" key="3">
    <source>
        <dbReference type="ARBA" id="ARBA00022576"/>
    </source>
</evidence>
<keyword evidence="6 9" id="KW-0238">DNA-binding</keyword>
<dbReference type="Pfam" id="PF00155">
    <property type="entry name" value="Aminotran_1_2"/>
    <property type="match status" value="1"/>
</dbReference>
<keyword evidence="3" id="KW-0032">Aminotransferase</keyword>
<dbReference type="InterPro" id="IPR051446">
    <property type="entry name" value="HTH_trans_reg/aminotransferase"/>
</dbReference>
<protein>
    <submittedName>
        <fullName evidence="9">DNA-binding transcriptional MocR family regulator</fullName>
    </submittedName>
</protein>
<dbReference type="SUPFAM" id="SSF46785">
    <property type="entry name" value="Winged helix' DNA-binding domain"/>
    <property type="match status" value="1"/>
</dbReference>
<dbReference type="Gene3D" id="3.40.640.10">
    <property type="entry name" value="Type I PLP-dependent aspartate aminotransferase-like (Major domain)"/>
    <property type="match status" value="1"/>
</dbReference>
<name>A0A3D9IN70_9BACL</name>
<dbReference type="InterPro" id="IPR036388">
    <property type="entry name" value="WH-like_DNA-bd_sf"/>
</dbReference>
<dbReference type="GO" id="GO:0008483">
    <property type="term" value="F:transaminase activity"/>
    <property type="evidence" value="ECO:0007669"/>
    <property type="project" value="UniProtKB-KW"/>
</dbReference>
<accession>A0A3D9IN70</accession>
<evidence type="ECO:0000256" key="2">
    <source>
        <dbReference type="ARBA" id="ARBA00005384"/>
    </source>
</evidence>
<dbReference type="PANTHER" id="PTHR46577:SF1">
    <property type="entry name" value="HTH-TYPE TRANSCRIPTIONAL REGULATORY PROTEIN GABR"/>
    <property type="match status" value="1"/>
</dbReference>
<dbReference type="SUPFAM" id="SSF53383">
    <property type="entry name" value="PLP-dependent transferases"/>
    <property type="match status" value="1"/>
</dbReference>
<dbReference type="InterPro" id="IPR036390">
    <property type="entry name" value="WH_DNA-bd_sf"/>
</dbReference>
<dbReference type="InterPro" id="IPR015421">
    <property type="entry name" value="PyrdxlP-dep_Trfase_major"/>
</dbReference>
<keyword evidence="3" id="KW-0808">Transferase</keyword>
<evidence type="ECO:0000259" key="8">
    <source>
        <dbReference type="PROSITE" id="PS50949"/>
    </source>
</evidence>
<comment type="caution">
    <text evidence="9">The sequence shown here is derived from an EMBL/GenBank/DDBJ whole genome shotgun (WGS) entry which is preliminary data.</text>
</comment>
<evidence type="ECO:0000256" key="6">
    <source>
        <dbReference type="ARBA" id="ARBA00023125"/>
    </source>
</evidence>
<organism evidence="9 10">
    <name type="scientific">Cohnella phaseoli</name>
    <dbReference type="NCBI Taxonomy" id="456490"/>
    <lineage>
        <taxon>Bacteria</taxon>
        <taxon>Bacillati</taxon>
        <taxon>Bacillota</taxon>
        <taxon>Bacilli</taxon>
        <taxon>Bacillales</taxon>
        <taxon>Paenibacillaceae</taxon>
        <taxon>Cohnella</taxon>
    </lineage>
</organism>
<dbReference type="InterPro" id="IPR004839">
    <property type="entry name" value="Aminotransferase_I/II_large"/>
</dbReference>
<evidence type="ECO:0000256" key="4">
    <source>
        <dbReference type="ARBA" id="ARBA00022898"/>
    </source>
</evidence>
<dbReference type="EMBL" id="QRDZ01000027">
    <property type="protein sequence ID" value="RED62959.1"/>
    <property type="molecule type" value="Genomic_DNA"/>
</dbReference>
<dbReference type="InterPro" id="IPR000524">
    <property type="entry name" value="Tscrpt_reg_HTH_GntR"/>
</dbReference>
<reference evidence="9 10" key="1">
    <citation type="submission" date="2018-07" db="EMBL/GenBank/DDBJ databases">
        <title>Genomic Encyclopedia of Type Strains, Phase III (KMG-III): the genomes of soil and plant-associated and newly described type strains.</title>
        <authorList>
            <person name="Whitman W."/>
        </authorList>
    </citation>
    <scope>NUCLEOTIDE SEQUENCE [LARGE SCALE GENOMIC DNA]</scope>
    <source>
        <strain evidence="9 10">CECT 7287</strain>
    </source>
</reference>
<proteinExistence type="inferred from homology"/>
<dbReference type="PROSITE" id="PS50949">
    <property type="entry name" value="HTH_GNTR"/>
    <property type="match status" value="1"/>
</dbReference>
<dbReference type="CDD" id="cd07377">
    <property type="entry name" value="WHTH_GntR"/>
    <property type="match status" value="1"/>
</dbReference>
<dbReference type="GO" id="GO:0003700">
    <property type="term" value="F:DNA-binding transcription factor activity"/>
    <property type="evidence" value="ECO:0007669"/>
    <property type="project" value="InterPro"/>
</dbReference>
<dbReference type="Gene3D" id="1.10.10.10">
    <property type="entry name" value="Winged helix-like DNA-binding domain superfamily/Winged helix DNA-binding domain"/>
    <property type="match status" value="1"/>
</dbReference>
<dbReference type="GO" id="GO:0030170">
    <property type="term" value="F:pyridoxal phosphate binding"/>
    <property type="evidence" value="ECO:0007669"/>
    <property type="project" value="InterPro"/>
</dbReference>
<dbReference type="InterPro" id="IPR015424">
    <property type="entry name" value="PyrdxlP-dep_Trfase"/>
</dbReference>
<evidence type="ECO:0000313" key="10">
    <source>
        <dbReference type="Proteomes" id="UP000256977"/>
    </source>
</evidence>
<dbReference type="CDD" id="cd00609">
    <property type="entry name" value="AAT_like"/>
    <property type="match status" value="1"/>
</dbReference>